<keyword evidence="10" id="KW-0808">Transferase</keyword>
<evidence type="ECO:0000256" key="6">
    <source>
        <dbReference type="PROSITE-ProRule" id="PRU00175"/>
    </source>
</evidence>
<evidence type="ECO:0000313" key="11">
    <source>
        <dbReference type="Proteomes" id="UP001152797"/>
    </source>
</evidence>
<accession>A0A9P1GCL4</accession>
<keyword evidence="11" id="KW-1185">Reference proteome</keyword>
<dbReference type="PROSITE" id="PS50089">
    <property type="entry name" value="ZF_RING_2"/>
    <property type="match status" value="1"/>
</dbReference>
<reference evidence="9" key="2">
    <citation type="submission" date="2024-04" db="EMBL/GenBank/DDBJ databases">
        <authorList>
            <person name="Chen Y."/>
            <person name="Shah S."/>
            <person name="Dougan E. K."/>
            <person name="Thang M."/>
            <person name="Chan C."/>
        </authorList>
    </citation>
    <scope>NUCLEOTIDE SEQUENCE [LARGE SCALE GENOMIC DNA]</scope>
</reference>
<evidence type="ECO:0000256" key="2">
    <source>
        <dbReference type="ARBA" id="ARBA00022723"/>
    </source>
</evidence>
<dbReference type="EMBL" id="CAMXCT030004179">
    <property type="protein sequence ID" value="CAL4795320.1"/>
    <property type="molecule type" value="Genomic_DNA"/>
</dbReference>
<dbReference type="PANTHER" id="PTHR22765">
    <property type="entry name" value="RING FINGER AND PROTEASE ASSOCIATED DOMAIN-CONTAINING"/>
    <property type="match status" value="1"/>
</dbReference>
<organism evidence="8">
    <name type="scientific">Cladocopium goreaui</name>
    <dbReference type="NCBI Taxonomy" id="2562237"/>
    <lineage>
        <taxon>Eukaryota</taxon>
        <taxon>Sar</taxon>
        <taxon>Alveolata</taxon>
        <taxon>Dinophyceae</taxon>
        <taxon>Suessiales</taxon>
        <taxon>Symbiodiniaceae</taxon>
        <taxon>Cladocopium</taxon>
    </lineage>
</organism>
<proteinExistence type="predicted"/>
<dbReference type="PANTHER" id="PTHR22765:SF434">
    <property type="entry name" value="GB|AAD18119.1-RELATED"/>
    <property type="match status" value="1"/>
</dbReference>
<comment type="pathway">
    <text evidence="1">Protein modification; protein ubiquitination.</text>
</comment>
<keyword evidence="2" id="KW-0479">Metal-binding</keyword>
<dbReference type="AlphaFoldDB" id="A0A9P1GCL4"/>
<dbReference type="SMART" id="SM00184">
    <property type="entry name" value="RING"/>
    <property type="match status" value="1"/>
</dbReference>
<dbReference type="GO" id="GO:0061630">
    <property type="term" value="F:ubiquitin protein ligase activity"/>
    <property type="evidence" value="ECO:0007669"/>
    <property type="project" value="TreeGrafter"/>
</dbReference>
<dbReference type="GO" id="GO:0006511">
    <property type="term" value="P:ubiquitin-dependent protein catabolic process"/>
    <property type="evidence" value="ECO:0007669"/>
    <property type="project" value="TreeGrafter"/>
</dbReference>
<evidence type="ECO:0000256" key="3">
    <source>
        <dbReference type="ARBA" id="ARBA00022771"/>
    </source>
</evidence>
<evidence type="ECO:0000256" key="4">
    <source>
        <dbReference type="ARBA" id="ARBA00022786"/>
    </source>
</evidence>
<protein>
    <submittedName>
        <fullName evidence="10">RING-type E3 ubiquitin transferase</fullName>
    </submittedName>
</protein>
<evidence type="ECO:0000313" key="9">
    <source>
        <dbReference type="EMBL" id="CAL1161383.1"/>
    </source>
</evidence>
<dbReference type="EMBL" id="CAMXCT020004179">
    <property type="protein sequence ID" value="CAL1161383.1"/>
    <property type="molecule type" value="Genomic_DNA"/>
</dbReference>
<keyword evidence="4" id="KW-0833">Ubl conjugation pathway</keyword>
<dbReference type="OrthoDB" id="301470at2759"/>
<dbReference type="Pfam" id="PF12678">
    <property type="entry name" value="zf-rbx1"/>
    <property type="match status" value="1"/>
</dbReference>
<name>A0A9P1GCL4_9DINO</name>
<evidence type="ECO:0000256" key="1">
    <source>
        <dbReference type="ARBA" id="ARBA00004906"/>
    </source>
</evidence>
<dbReference type="SUPFAM" id="SSF57850">
    <property type="entry name" value="RING/U-box"/>
    <property type="match status" value="1"/>
</dbReference>
<dbReference type="Proteomes" id="UP001152797">
    <property type="component" value="Unassembled WGS sequence"/>
</dbReference>
<keyword evidence="3 6" id="KW-0863">Zinc-finger</keyword>
<evidence type="ECO:0000313" key="8">
    <source>
        <dbReference type="EMBL" id="CAI4008008.1"/>
    </source>
</evidence>
<evidence type="ECO:0000259" key="7">
    <source>
        <dbReference type="PROSITE" id="PS50089"/>
    </source>
</evidence>
<feature type="domain" description="RING-type" evidence="7">
    <location>
        <begin position="149"/>
        <end position="209"/>
    </location>
</feature>
<dbReference type="Gene3D" id="3.30.40.10">
    <property type="entry name" value="Zinc/RING finger domain, C3HC4 (zinc finger)"/>
    <property type="match status" value="1"/>
</dbReference>
<dbReference type="InterPro" id="IPR001841">
    <property type="entry name" value="Znf_RING"/>
</dbReference>
<sequence length="212" mass="23627">MPDAMMSCLGCFRPSRLVVEDGTFSVHLAREEGQKYGFVATYCPMFPDGQGLVITHISHTDNDTFSGVGKWNEEHPEEQIQVGQAIVWANGHATSHEMLNHIKQSSSIEMKVTRNLNAVQKAVLRQHRLVMKVNASVHVCIEVAEEEPCAICYEDMGSPPQQVGDGNEDGAVVLTKQVVKLPCGHCFHKNCVMHWLLSAQHHQRCPLCNQKI</sequence>
<keyword evidence="5" id="KW-0862">Zinc</keyword>
<evidence type="ECO:0000313" key="10">
    <source>
        <dbReference type="EMBL" id="CAL4795320.1"/>
    </source>
</evidence>
<gene>
    <name evidence="8" type="ORF">C1SCF055_LOCUS33501</name>
</gene>
<comment type="caution">
    <text evidence="8">The sequence shown here is derived from an EMBL/GenBank/DDBJ whole genome shotgun (WGS) entry which is preliminary data.</text>
</comment>
<dbReference type="InterPro" id="IPR024766">
    <property type="entry name" value="Znf_RING_H2"/>
</dbReference>
<dbReference type="EMBL" id="CAMXCT010004179">
    <property type="protein sequence ID" value="CAI4008008.1"/>
    <property type="molecule type" value="Genomic_DNA"/>
</dbReference>
<evidence type="ECO:0000256" key="5">
    <source>
        <dbReference type="ARBA" id="ARBA00022833"/>
    </source>
</evidence>
<dbReference type="InterPro" id="IPR013083">
    <property type="entry name" value="Znf_RING/FYVE/PHD"/>
</dbReference>
<reference evidence="8" key="1">
    <citation type="submission" date="2022-10" db="EMBL/GenBank/DDBJ databases">
        <authorList>
            <person name="Chen Y."/>
            <person name="Dougan E. K."/>
            <person name="Chan C."/>
            <person name="Rhodes N."/>
            <person name="Thang M."/>
        </authorList>
    </citation>
    <scope>NUCLEOTIDE SEQUENCE</scope>
</reference>
<dbReference type="GO" id="GO:0008270">
    <property type="term" value="F:zinc ion binding"/>
    <property type="evidence" value="ECO:0007669"/>
    <property type="project" value="UniProtKB-KW"/>
</dbReference>
<dbReference type="InterPro" id="IPR051826">
    <property type="entry name" value="E3_ubiquitin-ligase_domain"/>
</dbReference>